<dbReference type="EMBL" id="CP002859">
    <property type="protein sequence ID" value="AEI47342.1"/>
    <property type="molecule type" value="Genomic_DNA"/>
</dbReference>
<dbReference type="InterPro" id="IPR035093">
    <property type="entry name" value="RelE/ParE_toxin_dom_sf"/>
</dbReference>
<dbReference type="Pfam" id="PF06296">
    <property type="entry name" value="RelE"/>
    <property type="match status" value="1"/>
</dbReference>
<evidence type="ECO:0000313" key="1">
    <source>
        <dbReference type="EMBL" id="AEI47342.1"/>
    </source>
</evidence>
<dbReference type="Proteomes" id="UP000000493">
    <property type="component" value="Chromosome"/>
</dbReference>
<dbReference type="KEGG" id="rsi:Runsl_0905"/>
<dbReference type="AlphaFoldDB" id="A0A7U3ZHK0"/>
<evidence type="ECO:0008006" key="3">
    <source>
        <dbReference type="Google" id="ProtNLM"/>
    </source>
</evidence>
<keyword evidence="2" id="KW-1185">Reference proteome</keyword>
<dbReference type="InterPro" id="IPR009387">
    <property type="entry name" value="HigB-2"/>
</dbReference>
<dbReference type="RefSeq" id="WP_013926662.1">
    <property type="nucleotide sequence ID" value="NC_015703.1"/>
</dbReference>
<dbReference type="PIRSF" id="PIRSF039032">
    <property type="entry name" value="HigB-2"/>
    <property type="match status" value="1"/>
</dbReference>
<evidence type="ECO:0000313" key="2">
    <source>
        <dbReference type="Proteomes" id="UP000000493"/>
    </source>
</evidence>
<organism evidence="1 2">
    <name type="scientific">Runella slithyformis (strain ATCC 29530 / DSM 19594 / LMG 11500 / NCIMB 11436 / LSU 4)</name>
    <dbReference type="NCBI Taxonomy" id="761193"/>
    <lineage>
        <taxon>Bacteria</taxon>
        <taxon>Pseudomonadati</taxon>
        <taxon>Bacteroidota</taxon>
        <taxon>Cytophagia</taxon>
        <taxon>Cytophagales</taxon>
        <taxon>Spirosomataceae</taxon>
        <taxon>Runella</taxon>
    </lineage>
</organism>
<sequence length="109" mass="12450">MSYKISLSEKFQKEAKRLAKKYSSLKIDLLQLIETLEEDPVQGDALGNSCYKVRLRISSKGKGKSGGARVITHVHIAHENVYLLTIYDKSRKEDLDRGELESLLKMIRQ</sequence>
<dbReference type="SUPFAM" id="SSF143011">
    <property type="entry name" value="RelE-like"/>
    <property type="match status" value="1"/>
</dbReference>
<reference evidence="2" key="1">
    <citation type="submission" date="2011-06" db="EMBL/GenBank/DDBJ databases">
        <title>The complete genome of chromosome of Runella slithyformis DSM 19594.</title>
        <authorList>
            <consortium name="US DOE Joint Genome Institute (JGI-PGF)"/>
            <person name="Lucas S."/>
            <person name="Han J."/>
            <person name="Lapidus A."/>
            <person name="Bruce D."/>
            <person name="Goodwin L."/>
            <person name="Pitluck S."/>
            <person name="Peters L."/>
            <person name="Kyrpides N."/>
            <person name="Mavromatis K."/>
            <person name="Ivanova N."/>
            <person name="Ovchinnikova G."/>
            <person name="Zhang X."/>
            <person name="Misra M."/>
            <person name="Detter J.C."/>
            <person name="Tapia R."/>
            <person name="Han C."/>
            <person name="Land M."/>
            <person name="Hauser L."/>
            <person name="Markowitz V."/>
            <person name="Cheng J.-F."/>
            <person name="Hugenholtz P."/>
            <person name="Woyke T."/>
            <person name="Wu D."/>
            <person name="Tindall B."/>
            <person name="Faehrich R."/>
            <person name="Brambilla E."/>
            <person name="Klenk H.-P."/>
            <person name="Eisen J.A."/>
        </authorList>
    </citation>
    <scope>NUCLEOTIDE SEQUENCE [LARGE SCALE GENOMIC DNA]</scope>
    <source>
        <strain evidence="2">ATCC 29530 / DSM 19594 / LMG 11500 / NCIMB 11436 / LSU 4</strain>
    </source>
</reference>
<dbReference type="Gene3D" id="3.30.2310.20">
    <property type="entry name" value="RelE-like"/>
    <property type="match status" value="1"/>
</dbReference>
<reference evidence="1 2" key="2">
    <citation type="journal article" date="2012" name="Stand. Genomic Sci.">
        <title>Complete genome sequence of the aquatic bacterium Runella slithyformis type strain (LSU 4(T)).</title>
        <authorList>
            <person name="Copeland A."/>
            <person name="Zhang X."/>
            <person name="Misra M."/>
            <person name="Lapidus A."/>
            <person name="Nolan M."/>
            <person name="Lucas S."/>
            <person name="Deshpande S."/>
            <person name="Cheng J.F."/>
            <person name="Tapia R."/>
            <person name="Goodwin L.A."/>
            <person name="Pitluck S."/>
            <person name="Liolios K."/>
            <person name="Pagani I."/>
            <person name="Ivanova N."/>
            <person name="Mikhailova N."/>
            <person name="Pati A."/>
            <person name="Chen A."/>
            <person name="Palaniappan K."/>
            <person name="Land M."/>
            <person name="Hauser L."/>
            <person name="Pan C."/>
            <person name="Jeffries C.D."/>
            <person name="Detter J.C."/>
            <person name="Brambilla E.M."/>
            <person name="Rohde M."/>
            <person name="Djao O.D."/>
            <person name="Goker M."/>
            <person name="Sikorski J."/>
            <person name="Tindall B.J."/>
            <person name="Woyke T."/>
            <person name="Bristow J."/>
            <person name="Eisen J.A."/>
            <person name="Markowitz V."/>
            <person name="Hugenholtz P."/>
            <person name="Kyrpides N.C."/>
            <person name="Klenk H.P."/>
            <person name="Mavromatis K."/>
        </authorList>
    </citation>
    <scope>NUCLEOTIDE SEQUENCE [LARGE SCALE GENOMIC DNA]</scope>
    <source>
        <strain evidence="2">ATCC 29530 / DSM 19594 / LMG 11500 / NCIMB 11436 / LSU 4</strain>
    </source>
</reference>
<accession>A0A7U3ZHK0</accession>
<gene>
    <name evidence="1" type="ordered locus">Runsl_0905</name>
</gene>
<name>A0A7U3ZHK0_RUNSL</name>
<proteinExistence type="predicted"/>
<protein>
    <recommendedName>
        <fullName evidence="3">Type II toxin-antitoxin system RelE/ParE family toxin</fullName>
    </recommendedName>
</protein>